<dbReference type="SUPFAM" id="SSF48726">
    <property type="entry name" value="Immunoglobulin"/>
    <property type="match status" value="1"/>
</dbReference>
<dbReference type="InterPro" id="IPR032675">
    <property type="entry name" value="LRR_dom_sf"/>
</dbReference>
<dbReference type="SMART" id="SM00409">
    <property type="entry name" value="IG"/>
    <property type="match status" value="1"/>
</dbReference>
<dbReference type="Pfam" id="PF13306">
    <property type="entry name" value="LRR_5"/>
    <property type="match status" value="1"/>
</dbReference>
<feature type="domain" description="Ig-like" evidence="7">
    <location>
        <begin position="417"/>
        <end position="543"/>
    </location>
</feature>
<keyword evidence="3" id="KW-0677">Repeat</keyword>
<evidence type="ECO:0000256" key="5">
    <source>
        <dbReference type="SAM" id="Phobius"/>
    </source>
</evidence>
<dbReference type="InterPro" id="IPR026906">
    <property type="entry name" value="LRR_5"/>
</dbReference>
<evidence type="ECO:0000256" key="4">
    <source>
        <dbReference type="ARBA" id="ARBA00023157"/>
    </source>
</evidence>
<feature type="signal peptide" evidence="6">
    <location>
        <begin position="1"/>
        <end position="15"/>
    </location>
</feature>
<evidence type="ECO:0000259" key="7">
    <source>
        <dbReference type="PROSITE" id="PS50835"/>
    </source>
</evidence>
<dbReference type="InterPro" id="IPR003591">
    <property type="entry name" value="Leu-rich_rpt_typical-subtyp"/>
</dbReference>
<dbReference type="Gene3D" id="3.80.10.10">
    <property type="entry name" value="Ribonuclease Inhibitor"/>
    <property type="match status" value="2"/>
</dbReference>
<dbReference type="SMART" id="SM00369">
    <property type="entry name" value="LRR_TYP"/>
    <property type="match status" value="6"/>
</dbReference>
<keyword evidence="4" id="KW-1015">Disulfide bond</keyword>
<dbReference type="PROSITE" id="PS51450">
    <property type="entry name" value="LRR"/>
    <property type="match status" value="1"/>
</dbReference>
<dbReference type="Pfam" id="PF13855">
    <property type="entry name" value="LRR_8"/>
    <property type="match status" value="2"/>
</dbReference>
<dbReference type="InterPro" id="IPR036179">
    <property type="entry name" value="Ig-like_dom_sf"/>
</dbReference>
<organism evidence="9 10">
    <name type="scientific">Toxocara canis</name>
    <name type="common">Canine roundworm</name>
    <dbReference type="NCBI Taxonomy" id="6265"/>
    <lineage>
        <taxon>Eukaryota</taxon>
        <taxon>Metazoa</taxon>
        <taxon>Ecdysozoa</taxon>
        <taxon>Nematoda</taxon>
        <taxon>Chromadorea</taxon>
        <taxon>Rhabditida</taxon>
        <taxon>Spirurina</taxon>
        <taxon>Ascaridomorpha</taxon>
        <taxon>Ascaridoidea</taxon>
        <taxon>Toxocaridae</taxon>
        <taxon>Toxocara</taxon>
    </lineage>
</organism>
<proteinExistence type="predicted"/>
<keyword evidence="9" id="KW-1185">Reference proteome</keyword>
<evidence type="ECO:0000313" key="9">
    <source>
        <dbReference type="Proteomes" id="UP000050794"/>
    </source>
</evidence>
<protein>
    <submittedName>
        <fullName evidence="10">Ig-like domain-containing protein</fullName>
    </submittedName>
</protein>
<dbReference type="PANTHER" id="PTHR24366">
    <property type="entry name" value="IG(IMMUNOGLOBULIN) AND LRR(LEUCINE RICH REPEAT) DOMAINS"/>
    <property type="match status" value="1"/>
</dbReference>
<dbReference type="WBParaSite" id="TCNE_0000612001-mRNA-1">
    <property type="protein sequence ID" value="TCNE_0000612001-mRNA-1"/>
    <property type="gene ID" value="TCNE_0000612001"/>
</dbReference>
<reference evidence="8 9" key="2">
    <citation type="submission" date="2018-11" db="EMBL/GenBank/DDBJ databases">
        <authorList>
            <consortium name="Pathogen Informatics"/>
        </authorList>
    </citation>
    <scope>NUCLEOTIDE SEQUENCE [LARGE SCALE GENOMIC DNA]</scope>
</reference>
<evidence type="ECO:0000256" key="6">
    <source>
        <dbReference type="SAM" id="SignalP"/>
    </source>
</evidence>
<evidence type="ECO:0000256" key="2">
    <source>
        <dbReference type="ARBA" id="ARBA00022729"/>
    </source>
</evidence>
<keyword evidence="1" id="KW-0433">Leucine-rich repeat</keyword>
<dbReference type="Proteomes" id="UP000050794">
    <property type="component" value="Unassembled WGS sequence"/>
</dbReference>
<dbReference type="InterPro" id="IPR001611">
    <property type="entry name" value="Leu-rich_rpt"/>
</dbReference>
<dbReference type="InterPro" id="IPR007110">
    <property type="entry name" value="Ig-like_dom"/>
</dbReference>
<evidence type="ECO:0000313" key="8">
    <source>
        <dbReference type="EMBL" id="VDM37411.1"/>
    </source>
</evidence>
<keyword evidence="2 6" id="KW-0732">Signal</keyword>
<gene>
    <name evidence="8" type="ORF">TCNE_LOCUS6120</name>
</gene>
<name>A0A183UCA0_TOXCA</name>
<dbReference type="PROSITE" id="PS50835">
    <property type="entry name" value="IG_LIKE"/>
    <property type="match status" value="1"/>
</dbReference>
<keyword evidence="5" id="KW-1133">Transmembrane helix</keyword>
<dbReference type="PANTHER" id="PTHR24366:SF96">
    <property type="entry name" value="LEUCINE RICH REPEAT CONTAINING 53"/>
    <property type="match status" value="1"/>
</dbReference>
<feature type="chain" id="PRO_5044553100" evidence="6">
    <location>
        <begin position="16"/>
        <end position="777"/>
    </location>
</feature>
<dbReference type="InterPro" id="IPR003599">
    <property type="entry name" value="Ig_sub"/>
</dbReference>
<sequence length="777" mass="88313">MLQVLVLALYISVQAQQNDHCPHGCSCVGNCSKYYTFLIKLRTRPMSMNWDRPRQPIRHMYRSLSPKWTISDSSEIFCSSPAETDRIFELTFGEYFRENLRKLSVVNSSIPDPILLPRFSQLQYLDLSGNALTSFNTPRQSTFPSVTTLILRANKFQVLRRDAFLMFPNVEAIDLSHNELSQIDWEAFRLFKLRRLLLAYNNLLASFVGYERKCWGCRLKAINFSHNMIRRFDYDSFSPLYQLEMLDLSFNDLKSIPGGDLRQFIGLRVLRLDGNHFDKIVEGDFVLPALRELSISNCFSLRLVESNAFSSLPSLHSVDLSGSSNLVFISPHAFAKNTVLHSVNISKTRLETVPKALFASADNVTLGSNPLQCGCIKAAVDLYSTHIVDVNDASCSTLSGFAKRLSDLSSTSENCRPEPILPFGDTLTASIGEFFSIYCTSREATDIVSWRFPNGTEFSTDPSVVVTFTKFLDVNEFLNVPIHVASTGSHGYQFNPQMFSYRPRISITSEQLRFDALFAEDSGEYRCSVRRGSHISHRAIRLNVIKPSISLYALEVGSHYATLAWNDSLKIKATDRIHLLLHVKDATGLASRTIQLSLHNPWFSYNVMRLKPNQNYTFCLCYAMHEQGEERALFETCTDIITLQNLSFFHSLSLPTVLILITVGVSLCVLFCFRNIYLRFHIWQQQKYRNPTFLNVLPSGFILSLERSSPFTHFSMICVCLPSRSRMNQSISGQSFFSSSSSNGREPSLSVTYENQLQVSKISQNKLIRSEPMILRL</sequence>
<evidence type="ECO:0000256" key="1">
    <source>
        <dbReference type="ARBA" id="ARBA00022614"/>
    </source>
</evidence>
<dbReference type="InterPro" id="IPR013783">
    <property type="entry name" value="Ig-like_fold"/>
</dbReference>
<accession>A0A183UCA0</accession>
<keyword evidence="5" id="KW-0472">Membrane</keyword>
<feature type="transmembrane region" description="Helical" evidence="5">
    <location>
        <begin position="652"/>
        <end position="673"/>
    </location>
</feature>
<dbReference type="AlphaFoldDB" id="A0A183UCA0"/>
<keyword evidence="5" id="KW-0812">Transmembrane</keyword>
<evidence type="ECO:0000313" key="10">
    <source>
        <dbReference type="WBParaSite" id="TCNE_0000612001-mRNA-1"/>
    </source>
</evidence>
<reference evidence="10" key="1">
    <citation type="submission" date="2016-06" db="UniProtKB">
        <authorList>
            <consortium name="WormBaseParasite"/>
        </authorList>
    </citation>
    <scope>IDENTIFICATION</scope>
</reference>
<dbReference type="Gene3D" id="2.60.40.10">
    <property type="entry name" value="Immunoglobulins"/>
    <property type="match status" value="1"/>
</dbReference>
<evidence type="ECO:0000256" key="3">
    <source>
        <dbReference type="ARBA" id="ARBA00022737"/>
    </source>
</evidence>
<dbReference type="EMBL" id="UYWY01019440">
    <property type="protein sequence ID" value="VDM37411.1"/>
    <property type="molecule type" value="Genomic_DNA"/>
</dbReference>
<dbReference type="SUPFAM" id="SSF52058">
    <property type="entry name" value="L domain-like"/>
    <property type="match status" value="1"/>
</dbReference>